<dbReference type="Proteomes" id="UP001497623">
    <property type="component" value="Unassembled WGS sequence"/>
</dbReference>
<dbReference type="SUPFAM" id="SSF53335">
    <property type="entry name" value="S-adenosyl-L-methionine-dependent methyltransferases"/>
    <property type="match status" value="1"/>
</dbReference>
<feature type="non-terminal residue" evidence="2">
    <location>
        <position position="225"/>
    </location>
</feature>
<gene>
    <name evidence="2" type="ORF">MNOR_LOCUS18406</name>
</gene>
<comment type="caution">
    <text evidence="2">The sequence shown here is derived from an EMBL/GenBank/DDBJ whole genome shotgun (WGS) entry which is preliminary data.</text>
</comment>
<evidence type="ECO:0008006" key="4">
    <source>
        <dbReference type="Google" id="ProtNLM"/>
    </source>
</evidence>
<dbReference type="InterPro" id="IPR010342">
    <property type="entry name" value="DUF938"/>
</dbReference>
<keyword evidence="3" id="KW-1185">Reference proteome</keyword>
<reference evidence="2 3" key="1">
    <citation type="submission" date="2024-05" db="EMBL/GenBank/DDBJ databases">
        <authorList>
            <person name="Wallberg A."/>
        </authorList>
    </citation>
    <scope>NUCLEOTIDE SEQUENCE [LARGE SCALE GENOMIC DNA]</scope>
</reference>
<sequence length="225" mass="24761">MAKIKAISQLYTMADSKLVLPAADRNKEPILEVLEKVIPAKFGKDSQLSALEIASGSGQHVIHFAQAFKNIVWQPTDYDAKYVNSIKVYITENNAQNIKEPLTVDVSKALSEWPGDLQHGSLDLIVNANMVHISPWCCTEGLFSAAGKLLKTGGTLFTYGPYAIHGQITPESNVRFDAGLKAQDSSWGLRDVDDLEKEGKKNGILLDAMFNMPANNKTLVWTKNK</sequence>
<dbReference type="InterPro" id="IPR029063">
    <property type="entry name" value="SAM-dependent_MTases_sf"/>
</dbReference>
<dbReference type="Gene3D" id="3.40.50.150">
    <property type="entry name" value="Vaccinia Virus protein VP39"/>
    <property type="match status" value="1"/>
</dbReference>
<accession>A0AAV2R0C2</accession>
<dbReference type="PANTHER" id="PTHR20974:SF0">
    <property type="entry name" value="UPF0585 PROTEIN CG18661"/>
    <property type="match status" value="1"/>
</dbReference>
<dbReference type="PANTHER" id="PTHR20974">
    <property type="entry name" value="UPF0585 PROTEIN CG18661"/>
    <property type="match status" value="1"/>
</dbReference>
<evidence type="ECO:0000256" key="1">
    <source>
        <dbReference type="ARBA" id="ARBA00008308"/>
    </source>
</evidence>
<protein>
    <recommendedName>
        <fullName evidence="4">Methyltransferase-like 26</fullName>
    </recommendedName>
</protein>
<proteinExistence type="inferred from homology"/>
<dbReference type="AlphaFoldDB" id="A0AAV2R0C2"/>
<evidence type="ECO:0000313" key="2">
    <source>
        <dbReference type="EMBL" id="CAL4106762.1"/>
    </source>
</evidence>
<organism evidence="2 3">
    <name type="scientific">Meganyctiphanes norvegica</name>
    <name type="common">Northern krill</name>
    <name type="synonym">Thysanopoda norvegica</name>
    <dbReference type="NCBI Taxonomy" id="48144"/>
    <lineage>
        <taxon>Eukaryota</taxon>
        <taxon>Metazoa</taxon>
        <taxon>Ecdysozoa</taxon>
        <taxon>Arthropoda</taxon>
        <taxon>Crustacea</taxon>
        <taxon>Multicrustacea</taxon>
        <taxon>Malacostraca</taxon>
        <taxon>Eumalacostraca</taxon>
        <taxon>Eucarida</taxon>
        <taxon>Euphausiacea</taxon>
        <taxon>Euphausiidae</taxon>
        <taxon>Meganyctiphanes</taxon>
    </lineage>
</organism>
<dbReference type="EMBL" id="CAXKWB010013138">
    <property type="protein sequence ID" value="CAL4106762.1"/>
    <property type="molecule type" value="Genomic_DNA"/>
</dbReference>
<dbReference type="Pfam" id="PF06080">
    <property type="entry name" value="DUF938"/>
    <property type="match status" value="1"/>
</dbReference>
<comment type="similarity">
    <text evidence="1">Belongs to the UPF0585 family.</text>
</comment>
<name>A0AAV2R0C2_MEGNR</name>
<evidence type="ECO:0000313" key="3">
    <source>
        <dbReference type="Proteomes" id="UP001497623"/>
    </source>
</evidence>